<dbReference type="PROSITE" id="PS00409">
    <property type="entry name" value="PROKAR_NTER_METHYL"/>
    <property type="match status" value="1"/>
</dbReference>
<dbReference type="PIRSF" id="PIRSF004525">
    <property type="entry name" value="Pilin_peptidase-dep_B_prd"/>
    <property type="match status" value="1"/>
</dbReference>
<dbReference type="RefSeq" id="WP_051323276.1">
    <property type="nucleotide sequence ID" value="NZ_CAADJA010000002.1"/>
</dbReference>
<evidence type="ECO:0000256" key="2">
    <source>
        <dbReference type="ARBA" id="ARBA00022481"/>
    </source>
</evidence>
<name>A0A2C6DTE5_9GAMM</name>
<keyword evidence="9" id="KW-1185">Reference proteome</keyword>
<dbReference type="InterPro" id="IPR012902">
    <property type="entry name" value="N_methyl_site"/>
</dbReference>
<dbReference type="PANTHER" id="PTHR39583:SF3">
    <property type="entry name" value="PREPILIN PEPTIDASE-DEPENDENT PROTEIN B"/>
    <property type="match status" value="1"/>
</dbReference>
<accession>A0A2C6DTE5</accession>
<evidence type="ECO:0000313" key="7">
    <source>
        <dbReference type="EMBL" id="PHI32104.1"/>
    </source>
</evidence>
<evidence type="ECO:0000256" key="3">
    <source>
        <dbReference type="ARBA" id="ARBA00022692"/>
    </source>
</evidence>
<dbReference type="InterPro" id="IPR051621">
    <property type="entry name" value="T2SS_protein_J"/>
</dbReference>
<comment type="subcellular location">
    <subcellularLocation>
        <location evidence="1">Membrane</location>
        <topology evidence="1">Single-pass membrane protein</topology>
    </subcellularLocation>
</comment>
<dbReference type="GO" id="GO:0016020">
    <property type="term" value="C:membrane"/>
    <property type="evidence" value="ECO:0007669"/>
    <property type="project" value="UniProtKB-SubCell"/>
</dbReference>
<keyword evidence="2" id="KW-0488">Methylation</keyword>
<keyword evidence="4 6" id="KW-1133">Transmembrane helix</keyword>
<protein>
    <submittedName>
        <fullName evidence="7">Prepilin-type cleavage/methylation domain-containing protein</fullName>
    </submittedName>
    <submittedName>
        <fullName evidence="8">Type II secretory pathway, component PulJ</fullName>
    </submittedName>
</protein>
<dbReference type="NCBIfam" id="TIGR02532">
    <property type="entry name" value="IV_pilin_GFxxxE"/>
    <property type="match status" value="1"/>
</dbReference>
<dbReference type="NCBIfam" id="NF007848">
    <property type="entry name" value="PRK10557.1"/>
    <property type="match status" value="1"/>
</dbReference>
<evidence type="ECO:0000256" key="4">
    <source>
        <dbReference type="ARBA" id="ARBA00022989"/>
    </source>
</evidence>
<dbReference type="Proteomes" id="UP000373449">
    <property type="component" value="Unassembled WGS sequence"/>
</dbReference>
<feature type="transmembrane region" description="Helical" evidence="6">
    <location>
        <begin position="12"/>
        <end position="36"/>
    </location>
</feature>
<dbReference type="STRING" id="1111728.GCA_000427805_01296"/>
<evidence type="ECO:0000313" key="10">
    <source>
        <dbReference type="Proteomes" id="UP000373449"/>
    </source>
</evidence>
<dbReference type="OrthoDB" id="7059546at2"/>
<dbReference type="EMBL" id="CAADJA010000002">
    <property type="protein sequence ID" value="VFS53402.1"/>
    <property type="molecule type" value="Genomic_DNA"/>
</dbReference>
<keyword evidence="3 6" id="KW-0812">Transmembrane</keyword>
<evidence type="ECO:0000313" key="8">
    <source>
        <dbReference type="EMBL" id="VFS53402.1"/>
    </source>
</evidence>
<dbReference type="GO" id="GO:0015628">
    <property type="term" value="P:protein secretion by the type II secretion system"/>
    <property type="evidence" value="ECO:0007669"/>
    <property type="project" value="TreeGrafter"/>
</dbReference>
<dbReference type="Pfam" id="PF07963">
    <property type="entry name" value="N_methyl"/>
    <property type="match status" value="1"/>
</dbReference>
<sequence>MLISVKNSQQQGFSLLEMLIAMLLSSLMMVSVAAMYPTLQHQSQSLYRLYRLEQSMRQVLRAIGKDMQRAGFCYAQTAVGGGKSIRLSAHPQSPPNSCLLIEYDLNHNGTIEPPGTDSAEQFGYRWLAGSIEQYRGATGCSGTGWDKLLDPAEIVVTEFQVIRTDRGNQHYFTLTLAGYWHKWPELQRRMSTRIKVKNQI</sequence>
<dbReference type="InterPro" id="IPR016419">
    <property type="entry name" value="Prepilin_Pept-dep_B_prd"/>
</dbReference>
<evidence type="ECO:0000256" key="6">
    <source>
        <dbReference type="SAM" id="Phobius"/>
    </source>
</evidence>
<reference evidence="7" key="2">
    <citation type="submission" date="2017-09" db="EMBL/GenBank/DDBJ databases">
        <title>FDA dAtabase for Regulatory Grade micrObial Sequences (FDA-ARGOS): Supporting development and validation of Infectious Disease Dx tests.</title>
        <authorList>
            <person name="Minogue T."/>
            <person name="Wolcott M."/>
            <person name="Wasieloski L."/>
            <person name="Aguilar W."/>
            <person name="Moore D."/>
            <person name="Tallon L.J."/>
            <person name="Sadzewicz L."/>
            <person name="Ott S."/>
            <person name="Zhao X."/>
            <person name="Nagaraj S."/>
            <person name="Vavikolanu K."/>
            <person name="Aluvathingal J."/>
            <person name="Nadendla S."/>
            <person name="Sichtig H."/>
        </authorList>
    </citation>
    <scope>NUCLEOTIDE SEQUENCE</scope>
    <source>
        <strain evidence="7">FDAARGOS_387</strain>
    </source>
</reference>
<reference evidence="9" key="1">
    <citation type="submission" date="2017-09" db="EMBL/GenBank/DDBJ databases">
        <title>FDA dAtabase for Regulatory Grade micrObial Sequences (FDA-ARGOS): Supporting development and validation of Infectious Disease Dx tests.</title>
        <authorList>
            <person name="Minogue T."/>
            <person name="Wolcott M."/>
            <person name="Wasieloski L."/>
            <person name="Aguilar W."/>
            <person name="Moore D."/>
            <person name="Tallon L."/>
            <person name="Sadzewicz L."/>
            <person name="Ott S."/>
            <person name="Zhao X."/>
            <person name="Nagaraj S."/>
            <person name="Vavikolanu K."/>
            <person name="Aluvathingal J."/>
            <person name="Nadendla S."/>
            <person name="Sichtig H."/>
        </authorList>
    </citation>
    <scope>NUCLEOTIDE SEQUENCE [LARGE SCALE GENOMIC DNA]</scope>
    <source>
        <strain evidence="9">FDAARGOS_387</strain>
    </source>
</reference>
<dbReference type="PANTHER" id="PTHR39583">
    <property type="entry name" value="TYPE II SECRETION SYSTEM PROTEIN J-RELATED"/>
    <property type="match status" value="1"/>
</dbReference>
<dbReference type="EMBL" id="PDDX01000001">
    <property type="protein sequence ID" value="PHI32104.1"/>
    <property type="molecule type" value="Genomic_DNA"/>
</dbReference>
<proteinExistence type="predicted"/>
<evidence type="ECO:0000256" key="1">
    <source>
        <dbReference type="ARBA" id="ARBA00004167"/>
    </source>
</evidence>
<evidence type="ECO:0000256" key="5">
    <source>
        <dbReference type="ARBA" id="ARBA00023136"/>
    </source>
</evidence>
<gene>
    <name evidence="7" type="ORF">CRN84_23680</name>
    <name evidence="8" type="ORF">NCTC12282_06474</name>
</gene>
<reference evidence="8 10" key="3">
    <citation type="submission" date="2019-03" db="EMBL/GenBank/DDBJ databases">
        <authorList>
            <consortium name="Pathogen Informatics"/>
        </authorList>
    </citation>
    <scope>NUCLEOTIDE SEQUENCE [LARGE SCALE GENOMIC DNA]</scope>
    <source>
        <strain evidence="8 10">NCTC12282</strain>
    </source>
</reference>
<dbReference type="AlphaFoldDB" id="A0A2C6DTE5"/>
<keyword evidence="5 6" id="KW-0472">Membrane</keyword>
<evidence type="ECO:0000313" key="9">
    <source>
        <dbReference type="Proteomes" id="UP000224974"/>
    </source>
</evidence>
<dbReference type="Proteomes" id="UP000224974">
    <property type="component" value="Unassembled WGS sequence"/>
</dbReference>
<organism evidence="7 9">
    <name type="scientific">Budvicia aquatica</name>
    <dbReference type="NCBI Taxonomy" id="82979"/>
    <lineage>
        <taxon>Bacteria</taxon>
        <taxon>Pseudomonadati</taxon>
        <taxon>Pseudomonadota</taxon>
        <taxon>Gammaproteobacteria</taxon>
        <taxon>Enterobacterales</taxon>
        <taxon>Budviciaceae</taxon>
        <taxon>Budvicia</taxon>
    </lineage>
</organism>